<dbReference type="RefSeq" id="WP_202013810.1">
    <property type="nucleotide sequence ID" value="NZ_JAERRB010000009.1"/>
</dbReference>
<sequence length="165" mass="18481">MFAVDNEAAPMQKENIVLIANSNTTLDWLEDILHDVCPTVQCISFIYADEALEMIQHEFKHMPTCIFLDADLKRLSGTRCLQTLRENRALDACFIGVLSSMMPSVVADTYLRMGANAAFQQPLTTSEGKEIFSSLLHRHPNIECATLKNAHTIEHTPTLVTHGHK</sequence>
<dbReference type="InterPro" id="IPR011006">
    <property type="entry name" value="CheY-like_superfamily"/>
</dbReference>
<evidence type="ECO:0000259" key="2">
    <source>
        <dbReference type="PROSITE" id="PS50110"/>
    </source>
</evidence>
<reference evidence="3 4" key="1">
    <citation type="submission" date="2021-01" db="EMBL/GenBank/DDBJ databases">
        <title>Chryseolinea sp. Jin1 Genome sequencing and assembly.</title>
        <authorList>
            <person name="Kim I."/>
        </authorList>
    </citation>
    <scope>NUCLEOTIDE SEQUENCE [LARGE SCALE GENOMIC DNA]</scope>
    <source>
        <strain evidence="3 4">Jin1</strain>
    </source>
</reference>
<dbReference type="Gene3D" id="3.40.50.2300">
    <property type="match status" value="1"/>
</dbReference>
<dbReference type="EMBL" id="JAERRB010000009">
    <property type="protein sequence ID" value="MBL0744169.1"/>
    <property type="molecule type" value="Genomic_DNA"/>
</dbReference>
<name>A0ABS1KXR3_9BACT</name>
<organism evidence="3 4">
    <name type="scientific">Chryseolinea lacunae</name>
    <dbReference type="NCBI Taxonomy" id="2801331"/>
    <lineage>
        <taxon>Bacteria</taxon>
        <taxon>Pseudomonadati</taxon>
        <taxon>Bacteroidota</taxon>
        <taxon>Cytophagia</taxon>
        <taxon>Cytophagales</taxon>
        <taxon>Fulvivirgaceae</taxon>
        <taxon>Chryseolinea</taxon>
    </lineage>
</organism>
<accession>A0ABS1KXR3</accession>
<protein>
    <submittedName>
        <fullName evidence="3">Response regulator</fullName>
    </submittedName>
</protein>
<dbReference type="Proteomes" id="UP000613030">
    <property type="component" value="Unassembled WGS sequence"/>
</dbReference>
<comment type="caution">
    <text evidence="3">The sequence shown here is derived from an EMBL/GenBank/DDBJ whole genome shotgun (WGS) entry which is preliminary data.</text>
</comment>
<keyword evidence="4" id="KW-1185">Reference proteome</keyword>
<dbReference type="PROSITE" id="PS50110">
    <property type="entry name" value="RESPONSE_REGULATORY"/>
    <property type="match status" value="1"/>
</dbReference>
<evidence type="ECO:0000256" key="1">
    <source>
        <dbReference type="PROSITE-ProRule" id="PRU00169"/>
    </source>
</evidence>
<keyword evidence="1" id="KW-0597">Phosphoprotein</keyword>
<dbReference type="SUPFAM" id="SSF52172">
    <property type="entry name" value="CheY-like"/>
    <property type="match status" value="1"/>
</dbReference>
<gene>
    <name evidence="3" type="ORF">JI741_23255</name>
</gene>
<evidence type="ECO:0000313" key="4">
    <source>
        <dbReference type="Proteomes" id="UP000613030"/>
    </source>
</evidence>
<evidence type="ECO:0000313" key="3">
    <source>
        <dbReference type="EMBL" id="MBL0744169.1"/>
    </source>
</evidence>
<proteinExistence type="predicted"/>
<dbReference type="InterPro" id="IPR001789">
    <property type="entry name" value="Sig_transdc_resp-reg_receiver"/>
</dbReference>
<feature type="domain" description="Response regulatory" evidence="2">
    <location>
        <begin position="15"/>
        <end position="136"/>
    </location>
</feature>
<feature type="modified residue" description="4-aspartylphosphate" evidence="1">
    <location>
        <position position="69"/>
    </location>
</feature>